<reference evidence="2" key="2">
    <citation type="submission" date="2019-01" db="EMBL/GenBank/DDBJ databases">
        <authorList>
            <person name="Thorell K."/>
        </authorList>
    </citation>
    <scope>NUCLEOTIDE SEQUENCE</scope>
    <source>
        <strain evidence="3">PC4580III</strain>
        <strain evidence="2">W1</strain>
    </source>
</reference>
<dbReference type="InterPro" id="IPR053147">
    <property type="entry name" value="Hsp_HslJ-like"/>
</dbReference>
<dbReference type="Proteomes" id="UP000325116">
    <property type="component" value="Unassembled WGS sequence"/>
</dbReference>
<dbReference type="RefSeq" id="WP_147758153.1">
    <property type="nucleotide sequence ID" value="NZ_SAXT01000003.1"/>
</dbReference>
<protein>
    <submittedName>
        <fullName evidence="2">META domain-containing protein</fullName>
    </submittedName>
</protein>
<dbReference type="Proteomes" id="UP000322814">
    <property type="component" value="Unassembled WGS sequence"/>
</dbReference>
<comment type="caution">
    <text evidence="2">The sequence shown here is derived from an EMBL/GenBank/DDBJ whole genome shotgun (WGS) entry which is preliminary data.</text>
</comment>
<name>A0A5C8CJB4_9SPIR</name>
<dbReference type="Pfam" id="PF03724">
    <property type="entry name" value="META"/>
    <property type="match status" value="2"/>
</dbReference>
<organism evidence="2 5">
    <name type="scientific">Brachyspira aalborgi</name>
    <dbReference type="NCBI Taxonomy" id="29522"/>
    <lineage>
        <taxon>Bacteria</taxon>
        <taxon>Pseudomonadati</taxon>
        <taxon>Spirochaetota</taxon>
        <taxon>Spirochaetia</taxon>
        <taxon>Brachyspirales</taxon>
        <taxon>Brachyspiraceae</taxon>
        <taxon>Brachyspira</taxon>
    </lineage>
</organism>
<evidence type="ECO:0000313" key="3">
    <source>
        <dbReference type="EMBL" id="TXJ37828.1"/>
    </source>
</evidence>
<dbReference type="PROSITE" id="PS51257">
    <property type="entry name" value="PROKAR_LIPOPROTEIN"/>
    <property type="match status" value="1"/>
</dbReference>
<dbReference type="PANTHER" id="PTHR35535:SF2">
    <property type="entry name" value="DUF306 DOMAIN-CONTAINING PROTEIN"/>
    <property type="match status" value="1"/>
</dbReference>
<accession>A0A5C8CJB4</accession>
<dbReference type="InterPro" id="IPR005184">
    <property type="entry name" value="DUF306_Meta_HslJ"/>
</dbReference>
<dbReference type="EMBL" id="SAYB01000003">
    <property type="protein sequence ID" value="TXJ37828.1"/>
    <property type="molecule type" value="Genomic_DNA"/>
</dbReference>
<dbReference type="InterPro" id="IPR038670">
    <property type="entry name" value="HslJ-like_sf"/>
</dbReference>
<gene>
    <name evidence="3" type="ORF">EPJ78_03730</name>
    <name evidence="2" type="ORF">EPJ80_05060</name>
</gene>
<evidence type="ECO:0000313" key="5">
    <source>
        <dbReference type="Proteomes" id="UP000325116"/>
    </source>
</evidence>
<dbReference type="Gene3D" id="2.40.128.270">
    <property type="match status" value="2"/>
</dbReference>
<reference evidence="4 5" key="1">
    <citation type="journal article" date="1992" name="Lakartidningen">
        <title>[Penicillin V and not amoxicillin is the first choice preparation in acute otitis].</title>
        <authorList>
            <person name="Kamme C."/>
            <person name="Lundgren K."/>
            <person name="Prellner K."/>
        </authorList>
    </citation>
    <scope>NUCLEOTIDE SEQUENCE [LARGE SCALE GENOMIC DNA]</scope>
    <source>
        <strain evidence="3 4">PC4580III</strain>
        <strain evidence="2 5">W1</strain>
    </source>
</reference>
<dbReference type="EMBL" id="SAXT01000003">
    <property type="protein sequence ID" value="TXJ12966.1"/>
    <property type="molecule type" value="Genomic_DNA"/>
</dbReference>
<feature type="domain" description="DUF306" evidence="1">
    <location>
        <begin position="58"/>
        <end position="149"/>
    </location>
</feature>
<feature type="domain" description="DUF306" evidence="1">
    <location>
        <begin position="163"/>
        <end position="264"/>
    </location>
</feature>
<sequence>MVKQKNCITKKIIKKIICISFLLIISCSNENSKSSEKLNLEEEGLTISELNESELIGKSFTLYNMFTDYNINISFYDANNQVFGFAGVNTYRTSYSKNGDEVKFSGITRTKMSGPKDIMDAENNYVKYLENTKHMFLKDNNLIILTSDFTELKFRENIIDTNELNGKKFRLSNMPNIPEKTEITLSIENGSFVGNSGVNIYNIPFELKNNEITIGQHGMSTLMAGPEEDMKAEDEYMKLLNSAKYISFDNYNLCIKTADNQILLFDLTE</sequence>
<evidence type="ECO:0000313" key="4">
    <source>
        <dbReference type="Proteomes" id="UP000322814"/>
    </source>
</evidence>
<dbReference type="PANTHER" id="PTHR35535">
    <property type="entry name" value="HEAT SHOCK PROTEIN HSLJ"/>
    <property type="match status" value="1"/>
</dbReference>
<proteinExistence type="predicted"/>
<dbReference type="AlphaFoldDB" id="A0A5C8CJB4"/>
<evidence type="ECO:0000259" key="1">
    <source>
        <dbReference type="Pfam" id="PF03724"/>
    </source>
</evidence>
<evidence type="ECO:0000313" key="2">
    <source>
        <dbReference type="EMBL" id="TXJ12966.1"/>
    </source>
</evidence>